<evidence type="ECO:0000313" key="2">
    <source>
        <dbReference type="EMBL" id="RXN06707.1"/>
    </source>
</evidence>
<dbReference type="InterPro" id="IPR043549">
    <property type="entry name" value="C2C4C/C2C4D"/>
</dbReference>
<evidence type="ECO:0000256" key="1">
    <source>
        <dbReference type="SAM" id="MobiDB-lite"/>
    </source>
</evidence>
<dbReference type="EMBL" id="QBIY01013359">
    <property type="protein sequence ID" value="RXN06707.1"/>
    <property type="molecule type" value="Genomic_DNA"/>
</dbReference>
<name>A0A498MTL2_LABRO</name>
<evidence type="ECO:0000313" key="3">
    <source>
        <dbReference type="EMBL" id="RXN20247.1"/>
    </source>
</evidence>
<comment type="caution">
    <text evidence="3">The sequence shown here is derived from an EMBL/GenBank/DDBJ whole genome shotgun (WGS) entry which is preliminary data.</text>
</comment>
<evidence type="ECO:0000313" key="4">
    <source>
        <dbReference type="Proteomes" id="UP000290572"/>
    </source>
</evidence>
<accession>A0A498MTL2</accession>
<proteinExistence type="predicted"/>
<feature type="compositionally biased region" description="Polar residues" evidence="1">
    <location>
        <begin position="69"/>
        <end position="78"/>
    </location>
</feature>
<sequence>MFACGAASLENIMTPKGFSRQNLPLTPGRIPKFTIPPKLSMSPRLRLQKEKDEDTYKLLSPESPEEQSPGHQTPTASPFISAKLRFTPKMKLKRLRKSATEDLSDPSTCAAMSLEHVGKVATPYGFRTLAASPTVSRRESLFHKQGRCTERRAPVDSLTSPTSSNLTFNSTSNRNGSARKLQDSPKDCCSPRRSKREGLEMLLNKPLTVLRSLTPKRKNPNQKLQL</sequence>
<feature type="compositionally biased region" description="Basic and acidic residues" evidence="1">
    <location>
        <begin position="47"/>
        <end position="56"/>
    </location>
</feature>
<dbReference type="EMBL" id="QBIY01012648">
    <property type="protein sequence ID" value="RXN20247.1"/>
    <property type="molecule type" value="Genomic_DNA"/>
</dbReference>
<dbReference type="PANTHER" id="PTHR46291:SF4">
    <property type="entry name" value="C2 CALCIUM-DEPENDENT DOMAIN-CONTAINING PROTEIN 4C-LIKE"/>
    <property type="match status" value="1"/>
</dbReference>
<feature type="region of interest" description="Disordered" evidence="1">
    <location>
        <begin position="147"/>
        <end position="205"/>
    </location>
</feature>
<keyword evidence="4" id="KW-1185">Reference proteome</keyword>
<feature type="compositionally biased region" description="Basic and acidic residues" evidence="1">
    <location>
        <begin position="180"/>
        <end position="190"/>
    </location>
</feature>
<dbReference type="AlphaFoldDB" id="A0A498MTL2"/>
<dbReference type="PANTHER" id="PTHR46291">
    <property type="entry name" value="C2 DOMAIN-CONTAINING PROTEIN"/>
    <property type="match status" value="1"/>
</dbReference>
<dbReference type="Proteomes" id="UP000290572">
    <property type="component" value="Unassembled WGS sequence"/>
</dbReference>
<organism evidence="3 4">
    <name type="scientific">Labeo rohita</name>
    <name type="common">Indian major carp</name>
    <name type="synonym">Cyprinus rohita</name>
    <dbReference type="NCBI Taxonomy" id="84645"/>
    <lineage>
        <taxon>Eukaryota</taxon>
        <taxon>Metazoa</taxon>
        <taxon>Chordata</taxon>
        <taxon>Craniata</taxon>
        <taxon>Vertebrata</taxon>
        <taxon>Euteleostomi</taxon>
        <taxon>Actinopterygii</taxon>
        <taxon>Neopterygii</taxon>
        <taxon>Teleostei</taxon>
        <taxon>Ostariophysi</taxon>
        <taxon>Cypriniformes</taxon>
        <taxon>Cyprinidae</taxon>
        <taxon>Labeoninae</taxon>
        <taxon>Labeonini</taxon>
        <taxon>Labeo</taxon>
    </lineage>
</organism>
<protein>
    <submittedName>
        <fullName evidence="3">C2 calcium-dependent domain-containing 4C-like protein</fullName>
    </submittedName>
</protein>
<reference evidence="3 4" key="1">
    <citation type="submission" date="2018-03" db="EMBL/GenBank/DDBJ databases">
        <title>Draft genome sequence of Rohu Carp (Labeo rohita).</title>
        <authorList>
            <person name="Das P."/>
            <person name="Kushwaha B."/>
            <person name="Joshi C.G."/>
            <person name="Kumar D."/>
            <person name="Nagpure N.S."/>
            <person name="Sahoo L."/>
            <person name="Das S.P."/>
            <person name="Bit A."/>
            <person name="Patnaik S."/>
            <person name="Meher P.K."/>
            <person name="Jayasankar P."/>
            <person name="Koringa P.G."/>
            <person name="Patel N.V."/>
            <person name="Hinsu A.T."/>
            <person name="Kumar R."/>
            <person name="Pandey M."/>
            <person name="Agarwal S."/>
            <person name="Srivastava S."/>
            <person name="Singh M."/>
            <person name="Iquebal M.A."/>
            <person name="Jaiswal S."/>
            <person name="Angadi U.B."/>
            <person name="Kumar N."/>
            <person name="Raza M."/>
            <person name="Shah T.M."/>
            <person name="Rai A."/>
            <person name="Jena J.K."/>
        </authorList>
    </citation>
    <scope>NUCLEOTIDE SEQUENCE [LARGE SCALE GENOMIC DNA]</scope>
    <source>
        <strain evidence="3">DASCIFA01</strain>
        <tissue evidence="3">Testis</tissue>
    </source>
</reference>
<gene>
    <name evidence="2" type="ORF">ROHU_012304</name>
    <name evidence="3" type="ORF">ROHU_025106</name>
</gene>
<feature type="region of interest" description="Disordered" evidence="1">
    <location>
        <begin position="17"/>
        <end position="80"/>
    </location>
</feature>
<feature type="compositionally biased region" description="Low complexity" evidence="1">
    <location>
        <begin position="157"/>
        <end position="175"/>
    </location>
</feature>